<evidence type="ECO:0000259" key="2">
    <source>
        <dbReference type="PROSITE" id="PS50983"/>
    </source>
</evidence>
<dbReference type="HOGENOM" id="CLU_038034_2_5_4"/>
<dbReference type="InterPro" id="IPR002491">
    <property type="entry name" value="ABC_transptr_periplasmic_BD"/>
</dbReference>
<keyword evidence="4" id="KW-1185">Reference proteome</keyword>
<dbReference type="PATRIC" id="fig|1349767.4.peg.1087"/>
<accession>W0VCM7</accession>
<evidence type="ECO:0000313" key="4">
    <source>
        <dbReference type="Proteomes" id="UP000027604"/>
    </source>
</evidence>
<dbReference type="InterPro" id="IPR050902">
    <property type="entry name" value="ABC_Transporter_SBP"/>
</dbReference>
<dbReference type="PANTHER" id="PTHR30535">
    <property type="entry name" value="VITAMIN B12-BINDING PROTEIN"/>
    <property type="match status" value="1"/>
</dbReference>
<feature type="domain" description="Fe/B12 periplasmic-binding" evidence="2">
    <location>
        <begin position="17"/>
        <end position="271"/>
    </location>
</feature>
<dbReference type="Gene3D" id="3.40.50.1980">
    <property type="entry name" value="Nitrogenase molybdenum iron protein domain"/>
    <property type="match status" value="2"/>
</dbReference>
<dbReference type="Proteomes" id="UP000027604">
    <property type="component" value="Chromosome I"/>
</dbReference>
<dbReference type="SUPFAM" id="SSF53807">
    <property type="entry name" value="Helical backbone' metal receptor"/>
    <property type="match status" value="1"/>
</dbReference>
<dbReference type="EMBL" id="HG322949">
    <property type="protein sequence ID" value="CDG85052.1"/>
    <property type="molecule type" value="Genomic_DNA"/>
</dbReference>
<name>W0VCM7_9BURK</name>
<dbReference type="CDD" id="cd01144">
    <property type="entry name" value="BtuF"/>
    <property type="match status" value="1"/>
</dbReference>
<keyword evidence="1" id="KW-0732">Signal</keyword>
<reference evidence="3 4" key="1">
    <citation type="journal article" date="2015" name="Genome Announc.">
        <title>Genome Sequence of Mushroom Soft-Rot Pathogen Janthinobacterium agaricidamnosum.</title>
        <authorList>
            <person name="Graupner K."/>
            <person name="Lackner G."/>
            <person name="Hertweck C."/>
        </authorList>
    </citation>
    <scope>NUCLEOTIDE SEQUENCE [LARGE SCALE GENOMIC DNA]</scope>
    <source>
        <strain evidence="4">NBRC 102515 / DSM 9628</strain>
    </source>
</reference>
<gene>
    <name evidence="3" type="ORF">GJA_4445</name>
</gene>
<dbReference type="STRING" id="1349767.GJA_4445"/>
<sequence length="273" mass="29825">MRDDDGNPVTLQKPAQRIISLAPHVTELLFAAGAGSKIVGATSYSDFPEEAKKILQIGDNRQLDMERIIAMKPDLIVVWMHGSAERQIEMLRQLKIPMFHSEPRKLADIGDSVLRLGQLAGTEKIAQPAAAALQNQLAALKAKYAGRPTVGMFYQVWDKPLYTLSGAHIIGEAIRLCGGRNIFDGMKVVAPVVTPEGVLQEDPEVLIGTSEKSAREKDGGLAMWRQYPAMKAVRSNNLYNLDGNLTNRAGPRMIAGAAALCEVLETARARRKN</sequence>
<dbReference type="AlphaFoldDB" id="W0VCM7"/>
<dbReference type="Pfam" id="PF01497">
    <property type="entry name" value="Peripla_BP_2"/>
    <property type="match status" value="1"/>
</dbReference>
<organism evidence="3 4">
    <name type="scientific">Janthinobacterium agaricidamnosum NBRC 102515 = DSM 9628</name>
    <dbReference type="NCBI Taxonomy" id="1349767"/>
    <lineage>
        <taxon>Bacteria</taxon>
        <taxon>Pseudomonadati</taxon>
        <taxon>Pseudomonadota</taxon>
        <taxon>Betaproteobacteria</taxon>
        <taxon>Burkholderiales</taxon>
        <taxon>Oxalobacteraceae</taxon>
        <taxon>Janthinobacterium</taxon>
    </lineage>
</organism>
<dbReference type="PROSITE" id="PS50983">
    <property type="entry name" value="FE_B12_PBP"/>
    <property type="match status" value="1"/>
</dbReference>
<dbReference type="eggNOG" id="COG0614">
    <property type="taxonomic scope" value="Bacteria"/>
</dbReference>
<protein>
    <submittedName>
        <fullName evidence="3">Periplasmic binding family protein</fullName>
    </submittedName>
</protein>
<dbReference type="KEGG" id="jag:GJA_4445"/>
<dbReference type="PANTHER" id="PTHR30535:SF34">
    <property type="entry name" value="MOLYBDATE-BINDING PROTEIN MOLA"/>
    <property type="match status" value="1"/>
</dbReference>
<dbReference type="NCBIfam" id="NF038402">
    <property type="entry name" value="TroA_like"/>
    <property type="match status" value="1"/>
</dbReference>
<dbReference type="InterPro" id="IPR054828">
    <property type="entry name" value="Vit_B12_bind_prot"/>
</dbReference>
<evidence type="ECO:0000256" key="1">
    <source>
        <dbReference type="ARBA" id="ARBA00022729"/>
    </source>
</evidence>
<evidence type="ECO:0000313" key="3">
    <source>
        <dbReference type="EMBL" id="CDG85052.1"/>
    </source>
</evidence>
<proteinExistence type="predicted"/>